<feature type="domain" description="Thioredoxin-like fold" evidence="8">
    <location>
        <begin position="126"/>
        <end position="229"/>
    </location>
</feature>
<dbReference type="EMBL" id="DSAC01000070">
    <property type="protein sequence ID" value="HHO74158.1"/>
    <property type="molecule type" value="Genomic_DNA"/>
</dbReference>
<dbReference type="CDD" id="cd03020">
    <property type="entry name" value="DsbA_DsbC_DsbG"/>
    <property type="match status" value="1"/>
</dbReference>
<organism evidence="9">
    <name type="scientific">Thermocrinis ruber</name>
    <dbReference type="NCBI Taxonomy" id="75906"/>
    <lineage>
        <taxon>Bacteria</taxon>
        <taxon>Pseudomonadati</taxon>
        <taxon>Aquificota</taxon>
        <taxon>Aquificia</taxon>
        <taxon>Aquificales</taxon>
        <taxon>Aquificaceae</taxon>
        <taxon>Thermocrinis</taxon>
    </lineage>
</organism>
<dbReference type="InterPro" id="IPR051470">
    <property type="entry name" value="Thiol:disulfide_interchange"/>
</dbReference>
<dbReference type="Gene3D" id="3.10.450.70">
    <property type="entry name" value="Disulphide bond isomerase, DsbC/G, N-terminal"/>
    <property type="match status" value="1"/>
</dbReference>
<accession>A0A7C5X4A6</accession>
<feature type="domain" description="Disulphide bond isomerase DsbC/G N-terminal" evidence="7">
    <location>
        <begin position="24"/>
        <end position="95"/>
    </location>
</feature>
<evidence type="ECO:0000256" key="4">
    <source>
        <dbReference type="ARBA" id="ARBA00022764"/>
    </source>
</evidence>
<keyword evidence="4" id="KW-0574">Periplasm</keyword>
<comment type="caution">
    <text evidence="9">The sequence shown here is derived from an EMBL/GenBank/DDBJ whole genome shotgun (WGS) entry which is preliminary data.</text>
</comment>
<comment type="subcellular location">
    <subcellularLocation>
        <location evidence="1">Periplasm</location>
    </subcellularLocation>
</comment>
<evidence type="ECO:0000256" key="1">
    <source>
        <dbReference type="ARBA" id="ARBA00004418"/>
    </source>
</evidence>
<comment type="similarity">
    <text evidence="2">Belongs to the thioredoxin family. DsbC subfamily.</text>
</comment>
<dbReference type="Gene3D" id="3.40.30.10">
    <property type="entry name" value="Glutaredoxin"/>
    <property type="match status" value="1"/>
</dbReference>
<dbReference type="SUPFAM" id="SSF52833">
    <property type="entry name" value="Thioredoxin-like"/>
    <property type="match status" value="1"/>
</dbReference>
<dbReference type="GO" id="GO:0042597">
    <property type="term" value="C:periplasmic space"/>
    <property type="evidence" value="ECO:0007669"/>
    <property type="project" value="UniProtKB-SubCell"/>
</dbReference>
<dbReference type="InterPro" id="IPR012336">
    <property type="entry name" value="Thioredoxin-like_fold"/>
</dbReference>
<protein>
    <submittedName>
        <fullName evidence="9">DsbC family protein</fullName>
    </submittedName>
</protein>
<evidence type="ECO:0000256" key="6">
    <source>
        <dbReference type="ARBA" id="ARBA00023284"/>
    </source>
</evidence>
<evidence type="ECO:0000313" key="9">
    <source>
        <dbReference type="EMBL" id="HHO74158.1"/>
    </source>
</evidence>
<keyword evidence="3" id="KW-0732">Signal</keyword>
<dbReference type="SUPFAM" id="SSF54423">
    <property type="entry name" value="DsbC/DsbG N-terminal domain-like"/>
    <property type="match status" value="1"/>
</dbReference>
<sequence>MRKVLALALFSGVLLVGCRPSGECPARDSLRASLQGFIPGRFEVESVQPLKELPSICEVVLKVGAQSIIFYTNKDGRYVLAGNLIDLVRKQNLTQTRQQELMKISQDLLKELQSHTDFVFGKVGSQKYIYLFTDPDCPFCKRSEPIVEKWANEKGVEVRAILFPLPIHPQAFGKSVALICDKKGWEEYKNGYTSNNQCEDGKKKVESNLQLAEKYGIRGTPTFIGMNGKIHIGVPIEQDLDKLIN</sequence>
<reference evidence="9" key="1">
    <citation type="journal article" date="2020" name="mSystems">
        <title>Genome- and Community-Level Interaction Insights into Carbon Utilization and Element Cycling Functions of Hydrothermarchaeota in Hydrothermal Sediment.</title>
        <authorList>
            <person name="Zhou Z."/>
            <person name="Liu Y."/>
            <person name="Xu W."/>
            <person name="Pan J."/>
            <person name="Luo Z.H."/>
            <person name="Li M."/>
        </authorList>
    </citation>
    <scope>NUCLEOTIDE SEQUENCE [LARGE SCALE GENOMIC DNA]</scope>
    <source>
        <strain evidence="9">SpSt-114</strain>
    </source>
</reference>
<dbReference type="AlphaFoldDB" id="A0A7C5X4A6"/>
<evidence type="ECO:0000256" key="3">
    <source>
        <dbReference type="ARBA" id="ARBA00022729"/>
    </source>
</evidence>
<dbReference type="PROSITE" id="PS51257">
    <property type="entry name" value="PROKAR_LIPOPROTEIN"/>
    <property type="match status" value="1"/>
</dbReference>
<name>A0A7C5X4A6_9AQUI</name>
<evidence type="ECO:0000259" key="7">
    <source>
        <dbReference type="Pfam" id="PF10411"/>
    </source>
</evidence>
<dbReference type="PANTHER" id="PTHR35272:SF3">
    <property type="entry name" value="THIOL:DISULFIDE INTERCHANGE PROTEIN DSBC"/>
    <property type="match status" value="1"/>
</dbReference>
<dbReference type="Pfam" id="PF13098">
    <property type="entry name" value="Thioredoxin_2"/>
    <property type="match status" value="1"/>
</dbReference>
<dbReference type="InterPro" id="IPR033954">
    <property type="entry name" value="DiS-bond_Isoase_DsbC/G"/>
</dbReference>
<dbReference type="Pfam" id="PF10411">
    <property type="entry name" value="DsbC_N"/>
    <property type="match status" value="1"/>
</dbReference>
<dbReference type="InterPro" id="IPR036249">
    <property type="entry name" value="Thioredoxin-like_sf"/>
</dbReference>
<evidence type="ECO:0000256" key="2">
    <source>
        <dbReference type="ARBA" id="ARBA00009813"/>
    </source>
</evidence>
<proteinExistence type="inferred from homology"/>
<dbReference type="InterPro" id="IPR009094">
    <property type="entry name" value="DiS-bond_isomerase_DsbC/G_N_sf"/>
</dbReference>
<keyword evidence="5" id="KW-1015">Disulfide bond</keyword>
<keyword evidence="6" id="KW-0676">Redox-active center</keyword>
<evidence type="ECO:0000256" key="5">
    <source>
        <dbReference type="ARBA" id="ARBA00023157"/>
    </source>
</evidence>
<evidence type="ECO:0000259" key="8">
    <source>
        <dbReference type="Pfam" id="PF13098"/>
    </source>
</evidence>
<dbReference type="InterPro" id="IPR018950">
    <property type="entry name" value="DiS-bond_isomerase_DsbC/G_N"/>
</dbReference>
<gene>
    <name evidence="9" type="ORF">ENN04_05890</name>
</gene>
<dbReference type="PANTHER" id="PTHR35272">
    <property type="entry name" value="THIOL:DISULFIDE INTERCHANGE PROTEIN DSBC-RELATED"/>
    <property type="match status" value="1"/>
</dbReference>